<evidence type="ECO:0000313" key="9">
    <source>
        <dbReference type="Proteomes" id="UP001066276"/>
    </source>
</evidence>
<evidence type="ECO:0000256" key="1">
    <source>
        <dbReference type="ARBA" id="ARBA00004613"/>
    </source>
</evidence>
<organism evidence="8 9">
    <name type="scientific">Pleurodeles waltl</name>
    <name type="common">Iberian ribbed newt</name>
    <dbReference type="NCBI Taxonomy" id="8319"/>
    <lineage>
        <taxon>Eukaryota</taxon>
        <taxon>Metazoa</taxon>
        <taxon>Chordata</taxon>
        <taxon>Craniata</taxon>
        <taxon>Vertebrata</taxon>
        <taxon>Euteleostomi</taxon>
        <taxon>Amphibia</taxon>
        <taxon>Batrachia</taxon>
        <taxon>Caudata</taxon>
        <taxon>Salamandroidea</taxon>
        <taxon>Salamandridae</taxon>
        <taxon>Pleurodelinae</taxon>
        <taxon>Pleurodeles</taxon>
    </lineage>
</organism>
<dbReference type="InterPro" id="IPR016187">
    <property type="entry name" value="CTDL_fold"/>
</dbReference>
<dbReference type="CDD" id="cd00037">
    <property type="entry name" value="CLECT"/>
    <property type="match status" value="1"/>
</dbReference>
<dbReference type="PANTHER" id="PTHR10334">
    <property type="entry name" value="CYSTEINE-RICH SECRETORY PROTEIN-RELATED"/>
    <property type="match status" value="1"/>
</dbReference>
<dbReference type="InterPro" id="IPR000742">
    <property type="entry name" value="EGF"/>
</dbReference>
<dbReference type="FunFam" id="3.10.100.10:FF:000037">
    <property type="entry name" value="C-type lectin domain family 18 member A-like"/>
    <property type="match status" value="1"/>
</dbReference>
<dbReference type="GO" id="GO:0005783">
    <property type="term" value="C:endoplasmic reticulum"/>
    <property type="evidence" value="ECO:0007669"/>
    <property type="project" value="UniProtKB-ARBA"/>
</dbReference>
<dbReference type="GO" id="GO:0031410">
    <property type="term" value="C:cytoplasmic vesicle"/>
    <property type="evidence" value="ECO:0007669"/>
    <property type="project" value="UniProtKB-ARBA"/>
</dbReference>
<evidence type="ECO:0000256" key="6">
    <source>
        <dbReference type="SAM" id="SignalP"/>
    </source>
</evidence>
<reference evidence="8" key="1">
    <citation type="journal article" date="2022" name="bioRxiv">
        <title>Sequencing and chromosome-scale assembly of the giantPleurodeles waltlgenome.</title>
        <authorList>
            <person name="Brown T."/>
            <person name="Elewa A."/>
            <person name="Iarovenko S."/>
            <person name="Subramanian E."/>
            <person name="Araus A.J."/>
            <person name="Petzold A."/>
            <person name="Susuki M."/>
            <person name="Suzuki K.-i.T."/>
            <person name="Hayashi T."/>
            <person name="Toyoda A."/>
            <person name="Oliveira C."/>
            <person name="Osipova E."/>
            <person name="Leigh N.D."/>
            <person name="Simon A."/>
            <person name="Yun M.H."/>
        </authorList>
    </citation>
    <scope>NUCLEOTIDE SEQUENCE</scope>
    <source>
        <strain evidence="8">20211129_DDA</strain>
        <tissue evidence="8">Liver</tissue>
    </source>
</reference>
<dbReference type="InterPro" id="IPR016186">
    <property type="entry name" value="C-type_lectin-like/link_sf"/>
</dbReference>
<dbReference type="Pfam" id="PF00188">
    <property type="entry name" value="CAP"/>
    <property type="match status" value="1"/>
</dbReference>
<dbReference type="InterPro" id="IPR001304">
    <property type="entry name" value="C-type_lectin-like"/>
</dbReference>
<evidence type="ECO:0000256" key="2">
    <source>
        <dbReference type="ARBA" id="ARBA00022525"/>
    </source>
</evidence>
<keyword evidence="5" id="KW-1015">Disulfide bond</keyword>
<dbReference type="GO" id="GO:0005794">
    <property type="term" value="C:Golgi apparatus"/>
    <property type="evidence" value="ECO:0007669"/>
    <property type="project" value="UniProtKB-ARBA"/>
</dbReference>
<dbReference type="PRINTS" id="PR00837">
    <property type="entry name" value="V5TPXLIKE"/>
</dbReference>
<protein>
    <recommendedName>
        <fullName evidence="7">C-type lectin domain-containing protein</fullName>
    </recommendedName>
</protein>
<feature type="domain" description="C-type lectin" evidence="7">
    <location>
        <begin position="309"/>
        <end position="436"/>
    </location>
</feature>
<dbReference type="Proteomes" id="UP001066276">
    <property type="component" value="Chromosome 12"/>
</dbReference>
<evidence type="ECO:0000259" key="7">
    <source>
        <dbReference type="PROSITE" id="PS50041"/>
    </source>
</evidence>
<keyword evidence="2" id="KW-0964">Secreted</keyword>
<dbReference type="AlphaFoldDB" id="A0AAV7KU92"/>
<keyword evidence="6" id="KW-0732">Signal</keyword>
<dbReference type="EMBL" id="JANPWB010000016">
    <property type="protein sequence ID" value="KAJ1081869.1"/>
    <property type="molecule type" value="Genomic_DNA"/>
</dbReference>
<dbReference type="InterPro" id="IPR014044">
    <property type="entry name" value="CAP_dom"/>
</dbReference>
<dbReference type="SUPFAM" id="SSF55797">
    <property type="entry name" value="PR-1-like"/>
    <property type="match status" value="1"/>
</dbReference>
<keyword evidence="4" id="KW-0430">Lectin</keyword>
<name>A0AAV7KU92_PLEWA</name>
<dbReference type="GO" id="GO:0005576">
    <property type="term" value="C:extracellular region"/>
    <property type="evidence" value="ECO:0007669"/>
    <property type="project" value="UniProtKB-SubCell"/>
</dbReference>
<keyword evidence="3" id="KW-0245">EGF-like domain</keyword>
<accession>A0AAV7KU92</accession>
<dbReference type="GO" id="GO:0030246">
    <property type="term" value="F:carbohydrate binding"/>
    <property type="evidence" value="ECO:0007669"/>
    <property type="project" value="UniProtKB-KW"/>
</dbReference>
<comment type="subcellular location">
    <subcellularLocation>
        <location evidence="1">Secreted</location>
    </subcellularLocation>
</comment>
<gene>
    <name evidence="8" type="ORF">NDU88_002042</name>
</gene>
<sequence length="657" mass="72774">MAAPRSFLPLQTPWPLLVVLLFSALCAGHWEAPQPEKVLGSSPLNRALSAKESFLLLSLHNRLRSRVHPPAANMQKMEWSEKLTLLALERAGACHMDGQHLSRPQAQHLGWNIHLLPQGAMSFSEVIELWFREREQYNFQTAQCIDNATCSHYTQLVWATSGKLGCGRHTCAGHQKKMEAFVCAYSPGGNWEIEGKTIVPYKKGAWCTLCTAGRAGCFKSWDHIGGLCEVPKNPCRISCGRNGHLNISSCHCECQPGDTGRYCQVKCSVECVHGKFKADECSCLCDVGYGGPQCATKEEFPFHTCDVQIDGDCFQVSSEADNYYGAKIKCQEKGGVLAQIKNQKVQDILAFYLGRLEATNEVTDMDFETRNFWIGLTYKTSKDSFRWDTGEQHSFSSFAFGQPDNQGFGNCVEMQAFTAFNWNDQRCKTRNRFICQFAPEHIAKWHKGHTIGALHTLWAPLLGNASISVTRSLPGSGFFCRVSRGVPIDSGALPQVGYPLRFWSVRNRGKGPKSKLCTTSGNLKLMIMQSPRPWPRLRPTQLACVPHCRRQAAAGQRHRTASWGPVECWAMKSSSAGQLEPLLGEKGARYIVPTSCSWAVPQDRRLSPCGVLDIEVLPSRTAGTQATGETHALCSAYKLQLGNIAGPPPGALWNAKR</sequence>
<dbReference type="InterPro" id="IPR018378">
    <property type="entry name" value="C-type_lectin_CS"/>
</dbReference>
<dbReference type="PROSITE" id="PS00615">
    <property type="entry name" value="C_TYPE_LECTIN_1"/>
    <property type="match status" value="1"/>
</dbReference>
<dbReference type="Pfam" id="PF00059">
    <property type="entry name" value="Lectin_C"/>
    <property type="match status" value="1"/>
</dbReference>
<dbReference type="InterPro" id="IPR001283">
    <property type="entry name" value="CRISP-related"/>
</dbReference>
<dbReference type="PROSITE" id="PS50041">
    <property type="entry name" value="C_TYPE_LECTIN_2"/>
    <property type="match status" value="1"/>
</dbReference>
<feature type="chain" id="PRO_5043865897" description="C-type lectin domain-containing protein" evidence="6">
    <location>
        <begin position="29"/>
        <end position="657"/>
    </location>
</feature>
<dbReference type="Gene3D" id="3.40.33.10">
    <property type="entry name" value="CAP"/>
    <property type="match status" value="1"/>
</dbReference>
<dbReference type="FunFam" id="3.40.33.10:FF:000014">
    <property type="entry name" value="C-type lectin domain family 18 member A"/>
    <property type="match status" value="1"/>
</dbReference>
<dbReference type="SUPFAM" id="SSF56436">
    <property type="entry name" value="C-type lectin-like"/>
    <property type="match status" value="1"/>
</dbReference>
<evidence type="ECO:0000256" key="3">
    <source>
        <dbReference type="ARBA" id="ARBA00022536"/>
    </source>
</evidence>
<evidence type="ECO:0000256" key="5">
    <source>
        <dbReference type="ARBA" id="ARBA00023157"/>
    </source>
</evidence>
<dbReference type="SMART" id="SM00034">
    <property type="entry name" value="CLECT"/>
    <property type="match status" value="1"/>
</dbReference>
<proteinExistence type="predicted"/>
<dbReference type="SMART" id="SM00198">
    <property type="entry name" value="SCP"/>
    <property type="match status" value="1"/>
</dbReference>
<dbReference type="InterPro" id="IPR035940">
    <property type="entry name" value="CAP_sf"/>
</dbReference>
<comment type="caution">
    <text evidence="8">The sequence shown here is derived from an EMBL/GenBank/DDBJ whole genome shotgun (WGS) entry which is preliminary data.</text>
</comment>
<dbReference type="Gene3D" id="3.10.100.10">
    <property type="entry name" value="Mannose-Binding Protein A, subunit A"/>
    <property type="match status" value="1"/>
</dbReference>
<dbReference type="PROSITE" id="PS00022">
    <property type="entry name" value="EGF_1"/>
    <property type="match status" value="1"/>
</dbReference>
<keyword evidence="9" id="KW-1185">Reference proteome</keyword>
<evidence type="ECO:0000256" key="4">
    <source>
        <dbReference type="ARBA" id="ARBA00022734"/>
    </source>
</evidence>
<feature type="signal peptide" evidence="6">
    <location>
        <begin position="1"/>
        <end position="28"/>
    </location>
</feature>
<evidence type="ECO:0000313" key="8">
    <source>
        <dbReference type="EMBL" id="KAJ1081869.1"/>
    </source>
</evidence>